<organism evidence="1 2">
    <name type="scientific">Geobacter hydrogenophilus</name>
    <dbReference type="NCBI Taxonomy" id="40983"/>
    <lineage>
        <taxon>Bacteria</taxon>
        <taxon>Pseudomonadati</taxon>
        <taxon>Thermodesulfobacteriota</taxon>
        <taxon>Desulfuromonadia</taxon>
        <taxon>Geobacterales</taxon>
        <taxon>Geobacteraceae</taxon>
        <taxon>Geobacter</taxon>
    </lineage>
</organism>
<dbReference type="AlphaFoldDB" id="A0A9W6LBC9"/>
<evidence type="ECO:0000313" key="1">
    <source>
        <dbReference type="EMBL" id="GLI36884.1"/>
    </source>
</evidence>
<dbReference type="InterPro" id="IPR014284">
    <property type="entry name" value="RNA_pol_sigma-70_dom"/>
</dbReference>
<dbReference type="Gene3D" id="1.10.10.10">
    <property type="entry name" value="Winged helix-like DNA-binding domain superfamily/Winged helix DNA-binding domain"/>
    <property type="match status" value="1"/>
</dbReference>
<dbReference type="NCBIfam" id="TIGR02937">
    <property type="entry name" value="sigma70-ECF"/>
    <property type="match status" value="1"/>
</dbReference>
<sequence length="295" mass="33550">MTRFLIRKRPGNPQVPSSLESDDYREFLNENLDCVATICEKAASGIRGYGGYHGITGEGGARYVVQQQVVIDADELFIQAVDHLREDDYRRLREFKGRSSLPTYLTTVISRLVVDIVRQRTGRNRARERAERYGTLGSHVYELMVGRGHTADEAVDILQTTFSIQATPDQLREIHEGLLGRRSRCHSDGDLEMAWGEEGELVVVHNQTPEDMCSSNVQRLRCREILEGLIDGFCGEERLILRLRFPIDDVEPCDVGEIAVLTGLSPKQVDRKIRYILKKCREELLRKGVSFDDLV</sequence>
<dbReference type="GO" id="GO:0003700">
    <property type="term" value="F:DNA-binding transcription factor activity"/>
    <property type="evidence" value="ECO:0007669"/>
    <property type="project" value="InterPro"/>
</dbReference>
<proteinExistence type="predicted"/>
<gene>
    <name evidence="1" type="ORF">GHYDROH2_03850</name>
</gene>
<evidence type="ECO:0000313" key="2">
    <source>
        <dbReference type="Proteomes" id="UP001144352"/>
    </source>
</evidence>
<reference evidence="1" key="1">
    <citation type="submission" date="2022-12" db="EMBL/GenBank/DDBJ databases">
        <title>Reference genome sequencing for broad-spectrum identification of bacterial and archaeal isolates by mass spectrometry.</title>
        <authorList>
            <person name="Sekiguchi Y."/>
            <person name="Tourlousse D.M."/>
        </authorList>
    </citation>
    <scope>NUCLEOTIDE SEQUENCE</scope>
    <source>
        <strain evidence="1">H2</strain>
    </source>
</reference>
<dbReference type="SUPFAM" id="SSF88659">
    <property type="entry name" value="Sigma3 and sigma4 domains of RNA polymerase sigma factors"/>
    <property type="match status" value="1"/>
</dbReference>
<dbReference type="GO" id="GO:0006352">
    <property type="term" value="P:DNA-templated transcription initiation"/>
    <property type="evidence" value="ECO:0007669"/>
    <property type="project" value="InterPro"/>
</dbReference>
<accession>A0A9W6LBC9</accession>
<keyword evidence="2" id="KW-1185">Reference proteome</keyword>
<dbReference type="InterPro" id="IPR036388">
    <property type="entry name" value="WH-like_DNA-bd_sf"/>
</dbReference>
<comment type="caution">
    <text evidence="1">The sequence shown here is derived from an EMBL/GenBank/DDBJ whole genome shotgun (WGS) entry which is preliminary data.</text>
</comment>
<name>A0A9W6LBC9_9BACT</name>
<dbReference type="Proteomes" id="UP001144352">
    <property type="component" value="Unassembled WGS sequence"/>
</dbReference>
<dbReference type="InterPro" id="IPR013324">
    <property type="entry name" value="RNA_pol_sigma_r3/r4-like"/>
</dbReference>
<protein>
    <submittedName>
        <fullName evidence="1">Uncharacterized protein</fullName>
    </submittedName>
</protein>
<dbReference type="RefSeq" id="WP_214187231.1">
    <property type="nucleotide sequence ID" value="NZ_BSDS01000001.1"/>
</dbReference>
<dbReference type="EMBL" id="BSDS01000001">
    <property type="protein sequence ID" value="GLI36884.1"/>
    <property type="molecule type" value="Genomic_DNA"/>
</dbReference>